<comment type="similarity">
    <text evidence="1 2">Belongs to the polypeptide deformylase family.</text>
</comment>
<gene>
    <name evidence="2 3" type="primary">def</name>
    <name evidence="3" type="ORF">FXF47_09755</name>
</gene>
<keyword evidence="2" id="KW-0408">Iron</keyword>
<feature type="active site" evidence="2">
    <location>
        <position position="139"/>
    </location>
</feature>
<dbReference type="NCBIfam" id="NF001159">
    <property type="entry name" value="PRK00150.1-3"/>
    <property type="match status" value="1"/>
</dbReference>
<feature type="binding site" evidence="2">
    <location>
        <position position="138"/>
    </location>
    <ligand>
        <name>Fe cation</name>
        <dbReference type="ChEBI" id="CHEBI:24875"/>
    </ligand>
</feature>
<comment type="caution">
    <text evidence="3">The sequence shown here is derived from an EMBL/GenBank/DDBJ whole genome shotgun (WGS) entry which is preliminary data.</text>
</comment>
<protein>
    <recommendedName>
        <fullName evidence="2">Peptide deformylase</fullName>
        <shortName evidence="2">PDF</shortName>
        <ecNumber evidence="2">3.5.1.88</ecNumber>
    </recommendedName>
    <alternativeName>
        <fullName evidence="2">Polypeptide deformylase</fullName>
    </alternativeName>
</protein>
<evidence type="ECO:0000256" key="1">
    <source>
        <dbReference type="ARBA" id="ARBA00010759"/>
    </source>
</evidence>
<dbReference type="PANTHER" id="PTHR10458">
    <property type="entry name" value="PEPTIDE DEFORMYLASE"/>
    <property type="match status" value="1"/>
</dbReference>
<dbReference type="SUPFAM" id="SSF56420">
    <property type="entry name" value="Peptide deformylase"/>
    <property type="match status" value="1"/>
</dbReference>
<dbReference type="PANTHER" id="PTHR10458:SF22">
    <property type="entry name" value="PEPTIDE DEFORMYLASE"/>
    <property type="match status" value="1"/>
</dbReference>
<name>A0A5D0MFW3_9BACT</name>
<feature type="binding site" evidence="2">
    <location>
        <position position="96"/>
    </location>
    <ligand>
        <name>Fe cation</name>
        <dbReference type="ChEBI" id="CHEBI:24875"/>
    </ligand>
</feature>
<accession>A0A5D0MFW3</accession>
<evidence type="ECO:0000256" key="2">
    <source>
        <dbReference type="HAMAP-Rule" id="MF_00163"/>
    </source>
</evidence>
<dbReference type="PIRSF" id="PIRSF004749">
    <property type="entry name" value="Pep_def"/>
    <property type="match status" value="1"/>
</dbReference>
<comment type="function">
    <text evidence="2">Removes the formyl group from the N-terminal Met of newly synthesized proteins. Requires at least a dipeptide for an efficient rate of reaction. N-terminal L-methionine is a prerequisite for activity but the enzyme has broad specificity at other positions.</text>
</comment>
<proteinExistence type="inferred from homology"/>
<keyword evidence="2 3" id="KW-0378">Hydrolase</keyword>
<dbReference type="PRINTS" id="PR01576">
    <property type="entry name" value="PDEFORMYLASE"/>
</dbReference>
<dbReference type="EMBL" id="VSIX01000140">
    <property type="protein sequence ID" value="TYB30330.1"/>
    <property type="molecule type" value="Genomic_DNA"/>
</dbReference>
<dbReference type="NCBIfam" id="TIGR00079">
    <property type="entry name" value="pept_deformyl"/>
    <property type="match status" value="1"/>
</dbReference>
<keyword evidence="2" id="KW-0648">Protein biosynthesis</keyword>
<reference evidence="3" key="1">
    <citation type="submission" date="2019-08" db="EMBL/GenBank/DDBJ databases">
        <title>Genomic characterization of a novel candidate phylum (ARYD3) from a high temperature, high salinity tertiary oil reservoir in north central Oklahoma, USA.</title>
        <authorList>
            <person name="Youssef N.H."/>
            <person name="Yadav A."/>
            <person name="Elshahed M.S."/>
        </authorList>
    </citation>
    <scope>NUCLEOTIDE SEQUENCE [LARGE SCALE GENOMIC DNA]</scope>
    <source>
        <strain evidence="3">ARYD3</strain>
    </source>
</reference>
<dbReference type="Gene3D" id="3.90.45.10">
    <property type="entry name" value="Peptide deformylase"/>
    <property type="match status" value="1"/>
</dbReference>
<dbReference type="GO" id="GO:0042586">
    <property type="term" value="F:peptide deformylase activity"/>
    <property type="evidence" value="ECO:0007669"/>
    <property type="project" value="UniProtKB-UniRule"/>
</dbReference>
<dbReference type="GO" id="GO:0046872">
    <property type="term" value="F:metal ion binding"/>
    <property type="evidence" value="ECO:0007669"/>
    <property type="project" value="UniProtKB-KW"/>
</dbReference>
<dbReference type="GO" id="GO:0006412">
    <property type="term" value="P:translation"/>
    <property type="evidence" value="ECO:0007669"/>
    <property type="project" value="UniProtKB-UniRule"/>
</dbReference>
<sequence>MSDVYRIVYYGDKRLTAENDKITEVNKKIKEIAQKMINTMKEQQGIGLAGPQVGINKKIVVIDLSFGQEDKNKYMVLLNPEIIKYSEKTDVMEEGCLSFPELFIEVERSKEIKVKARTLEDEEVEFEADSFLARVLQHEIDHINGIVFVDRISPAKKLEISDKLNKIKNLAEVI</sequence>
<evidence type="ECO:0000313" key="4">
    <source>
        <dbReference type="Proteomes" id="UP000324143"/>
    </source>
</evidence>
<dbReference type="Proteomes" id="UP000324143">
    <property type="component" value="Unassembled WGS sequence"/>
</dbReference>
<dbReference type="InterPro" id="IPR023635">
    <property type="entry name" value="Peptide_deformylase"/>
</dbReference>
<evidence type="ECO:0000313" key="3">
    <source>
        <dbReference type="EMBL" id="TYB30330.1"/>
    </source>
</evidence>
<organism evidence="3 4">
    <name type="scientific">Candidatus Mcinerneyibacterium aminivorans</name>
    <dbReference type="NCBI Taxonomy" id="2703815"/>
    <lineage>
        <taxon>Bacteria</taxon>
        <taxon>Candidatus Macinerneyibacteriota</taxon>
        <taxon>Candidatus Mcinerneyibacteria</taxon>
        <taxon>Candidatus Mcinerneyibacteriales</taxon>
        <taxon>Candidatus Mcinerneyibacteriaceae</taxon>
        <taxon>Candidatus Mcinerneyibacterium</taxon>
    </lineage>
</organism>
<dbReference type="Pfam" id="PF01327">
    <property type="entry name" value="Pep_deformylase"/>
    <property type="match status" value="1"/>
</dbReference>
<dbReference type="InterPro" id="IPR036821">
    <property type="entry name" value="Peptide_deformylase_sf"/>
</dbReference>
<dbReference type="AlphaFoldDB" id="A0A5D0MFW3"/>
<keyword evidence="4" id="KW-1185">Reference proteome</keyword>
<dbReference type="HAMAP" id="MF_00163">
    <property type="entry name" value="Pep_deformylase"/>
    <property type="match status" value="1"/>
</dbReference>
<comment type="catalytic activity">
    <reaction evidence="2">
        <text>N-terminal N-formyl-L-methionyl-[peptide] + H2O = N-terminal L-methionyl-[peptide] + formate</text>
        <dbReference type="Rhea" id="RHEA:24420"/>
        <dbReference type="Rhea" id="RHEA-COMP:10639"/>
        <dbReference type="Rhea" id="RHEA-COMP:10640"/>
        <dbReference type="ChEBI" id="CHEBI:15377"/>
        <dbReference type="ChEBI" id="CHEBI:15740"/>
        <dbReference type="ChEBI" id="CHEBI:49298"/>
        <dbReference type="ChEBI" id="CHEBI:64731"/>
        <dbReference type="EC" id="3.5.1.88"/>
    </reaction>
</comment>
<dbReference type="CDD" id="cd00487">
    <property type="entry name" value="Pep_deformylase"/>
    <property type="match status" value="1"/>
</dbReference>
<feature type="binding site" evidence="2">
    <location>
        <position position="142"/>
    </location>
    <ligand>
        <name>Fe cation</name>
        <dbReference type="ChEBI" id="CHEBI:24875"/>
    </ligand>
</feature>
<dbReference type="EC" id="3.5.1.88" evidence="2"/>
<keyword evidence="2" id="KW-0479">Metal-binding</keyword>
<comment type="cofactor">
    <cofactor evidence="2">
        <name>Fe(2+)</name>
        <dbReference type="ChEBI" id="CHEBI:29033"/>
    </cofactor>
    <text evidence="2">Binds 1 Fe(2+) ion.</text>
</comment>